<name>B6FW74_PEPHT</name>
<evidence type="ECO:0000313" key="4">
    <source>
        <dbReference type="Proteomes" id="UP000003178"/>
    </source>
</evidence>
<evidence type="ECO:0000313" key="3">
    <source>
        <dbReference type="EMBL" id="EEA86201.1"/>
    </source>
</evidence>
<evidence type="ECO:0000259" key="2">
    <source>
        <dbReference type="Pfam" id="PF25425"/>
    </source>
</evidence>
<reference evidence="3 4" key="2">
    <citation type="submission" date="2008-10" db="EMBL/GenBank/DDBJ databases">
        <title>Draft genome sequence of Clostridium hiranonis (DSM 13275).</title>
        <authorList>
            <person name="Sudarsanam P."/>
            <person name="Ley R."/>
            <person name="Guruge J."/>
            <person name="Turnbaugh P.J."/>
            <person name="Mahowald M."/>
            <person name="Liep D."/>
            <person name="Gordon J."/>
        </authorList>
    </citation>
    <scope>NUCLEOTIDE SEQUENCE [LARGE SCALE GENOMIC DNA]</scope>
    <source>
        <strain evidence="3 4">DSM 13275</strain>
    </source>
</reference>
<evidence type="ECO:0000256" key="1">
    <source>
        <dbReference type="SAM" id="Coils"/>
    </source>
</evidence>
<sequence length="287" mass="33149">MNMTKKFWKRLAVIVAIAMIIGLVGFANAFMGNPVSKMLAQNTAEEILKTKYKNKDYQINDVVYSFKDGYYHARISSPSSIDSKFNLSINMFGKLEYDNYASITDGYNTADRLNNEYRKLTDPILEKIMLKYKGDIYYGALEIRTKNSIDYESEDDDIPEYAMVQESLEVDKLYDIRKLGRSVGHIIIYVETDDISPKNAANILKYVREEFDEAGAPFRAIDLTLRHSKTETGSVPKGELNIINFNYDDIYKDDLVEKVKKADKEAKEYYAKLDKEKLEQEKEVDEK</sequence>
<organism evidence="3 4">
    <name type="scientific">Peptacetobacter hiranonis (strain DSM 13275 / JCM 10541 / KCTC 15199 / TO-931)</name>
    <name type="common">Clostridium hiranonis</name>
    <dbReference type="NCBI Taxonomy" id="500633"/>
    <lineage>
        <taxon>Bacteria</taxon>
        <taxon>Bacillati</taxon>
        <taxon>Bacillota</taxon>
        <taxon>Clostridia</taxon>
        <taxon>Peptostreptococcales</taxon>
        <taxon>Peptostreptococcaceae</taxon>
        <taxon>Peptacetobacter</taxon>
    </lineage>
</organism>
<gene>
    <name evidence="3" type="ORF">CLOHIR_00123</name>
</gene>
<protein>
    <recommendedName>
        <fullName evidence="2">YfjL-like N-terminal domain-containing protein</fullName>
    </recommendedName>
</protein>
<keyword evidence="4" id="KW-1185">Reference proteome</keyword>
<reference evidence="3 4" key="1">
    <citation type="submission" date="2008-09" db="EMBL/GenBank/DDBJ databases">
        <authorList>
            <person name="Fulton L."/>
            <person name="Clifton S."/>
            <person name="Fulton B."/>
            <person name="Xu J."/>
            <person name="Minx P."/>
            <person name="Pepin K.H."/>
            <person name="Johnson M."/>
            <person name="Thiruvilangam P."/>
            <person name="Bhonagiri V."/>
            <person name="Nash W.E."/>
            <person name="Mardis E.R."/>
            <person name="Wilson R.K."/>
        </authorList>
    </citation>
    <scope>NUCLEOTIDE SEQUENCE [LARGE SCALE GENOMIC DNA]</scope>
    <source>
        <strain evidence="3 4">DSM 13275</strain>
    </source>
</reference>
<dbReference type="Pfam" id="PF25425">
    <property type="entry name" value="YfjL_N"/>
    <property type="match status" value="1"/>
</dbReference>
<accession>B6FW74</accession>
<proteinExistence type="predicted"/>
<dbReference type="InterPro" id="IPR057359">
    <property type="entry name" value="YfjL_N"/>
</dbReference>
<dbReference type="Proteomes" id="UP000003178">
    <property type="component" value="Unassembled WGS sequence"/>
</dbReference>
<dbReference type="AlphaFoldDB" id="B6FW74"/>
<keyword evidence="1" id="KW-0175">Coiled coil</keyword>
<comment type="caution">
    <text evidence="3">The sequence shown here is derived from an EMBL/GenBank/DDBJ whole genome shotgun (WGS) entry which is preliminary data.</text>
</comment>
<feature type="coiled-coil region" evidence="1">
    <location>
        <begin position="252"/>
        <end position="279"/>
    </location>
</feature>
<dbReference type="EMBL" id="ABWP01000006">
    <property type="protein sequence ID" value="EEA86201.1"/>
    <property type="molecule type" value="Genomic_DNA"/>
</dbReference>
<dbReference type="HOGENOM" id="CLU_968747_0_0_9"/>
<dbReference type="eggNOG" id="ENOG5032CZ7">
    <property type="taxonomic scope" value="Bacteria"/>
</dbReference>
<feature type="domain" description="YfjL-like N-terminal" evidence="2">
    <location>
        <begin position="9"/>
        <end position="94"/>
    </location>
</feature>
<dbReference type="STRING" id="500633.CLOHIR_00123"/>